<evidence type="ECO:0000256" key="1">
    <source>
        <dbReference type="ARBA" id="ARBA00023015"/>
    </source>
</evidence>
<keyword evidence="6" id="KW-1185">Reference proteome</keyword>
<accession>A0A7W5FI40</accession>
<dbReference type="SUPFAM" id="SSF46785">
    <property type="entry name" value="Winged helix' DNA-binding domain"/>
    <property type="match status" value="1"/>
</dbReference>
<dbReference type="InterPro" id="IPR000524">
    <property type="entry name" value="Tscrpt_reg_HTH_GntR"/>
</dbReference>
<dbReference type="EMBL" id="JACHXF010000017">
    <property type="protein sequence ID" value="MBB3099117.1"/>
    <property type="molecule type" value="Genomic_DNA"/>
</dbReference>
<dbReference type="Proteomes" id="UP000590749">
    <property type="component" value="Unassembled WGS sequence"/>
</dbReference>
<gene>
    <name evidence="5" type="ORF">FHR83_006823</name>
</gene>
<dbReference type="PRINTS" id="PR00035">
    <property type="entry name" value="HTHGNTR"/>
</dbReference>
<dbReference type="Gene3D" id="1.10.10.10">
    <property type="entry name" value="Winged helix-like DNA-binding domain superfamily/Winged helix DNA-binding domain"/>
    <property type="match status" value="1"/>
</dbReference>
<comment type="caution">
    <text evidence="5">The sequence shown here is derived from an EMBL/GenBank/DDBJ whole genome shotgun (WGS) entry which is preliminary data.</text>
</comment>
<dbReference type="GO" id="GO:0045892">
    <property type="term" value="P:negative regulation of DNA-templated transcription"/>
    <property type="evidence" value="ECO:0007669"/>
    <property type="project" value="TreeGrafter"/>
</dbReference>
<keyword evidence="2" id="KW-0238">DNA-binding</keyword>
<dbReference type="Pfam" id="PF00392">
    <property type="entry name" value="GntR"/>
    <property type="match status" value="1"/>
</dbReference>
<dbReference type="PROSITE" id="PS50949">
    <property type="entry name" value="HTH_GNTR"/>
    <property type="match status" value="1"/>
</dbReference>
<dbReference type="CDD" id="cd07377">
    <property type="entry name" value="WHTH_GntR"/>
    <property type="match status" value="1"/>
</dbReference>
<evidence type="ECO:0000256" key="2">
    <source>
        <dbReference type="ARBA" id="ARBA00023125"/>
    </source>
</evidence>
<dbReference type="GO" id="GO:0003700">
    <property type="term" value="F:DNA-binding transcription factor activity"/>
    <property type="evidence" value="ECO:0007669"/>
    <property type="project" value="InterPro"/>
</dbReference>
<dbReference type="RefSeq" id="WP_183225192.1">
    <property type="nucleotide sequence ID" value="NZ_BMPW01000020.1"/>
</dbReference>
<dbReference type="InterPro" id="IPR036388">
    <property type="entry name" value="WH-like_DNA-bd_sf"/>
</dbReference>
<keyword evidence="1" id="KW-0805">Transcription regulation</keyword>
<dbReference type="GO" id="GO:0003677">
    <property type="term" value="F:DNA binding"/>
    <property type="evidence" value="ECO:0007669"/>
    <property type="project" value="UniProtKB-KW"/>
</dbReference>
<dbReference type="PANTHER" id="PTHR44846:SF17">
    <property type="entry name" value="GNTR-FAMILY TRANSCRIPTIONAL REGULATOR"/>
    <property type="match status" value="1"/>
</dbReference>
<dbReference type="PANTHER" id="PTHR44846">
    <property type="entry name" value="MANNOSYL-D-GLYCERATE TRANSPORT/METABOLISM SYSTEM REPRESSOR MNGR-RELATED"/>
    <property type="match status" value="1"/>
</dbReference>
<organism evidence="5 6">
    <name type="scientific">Actinoplanes campanulatus</name>
    <dbReference type="NCBI Taxonomy" id="113559"/>
    <lineage>
        <taxon>Bacteria</taxon>
        <taxon>Bacillati</taxon>
        <taxon>Actinomycetota</taxon>
        <taxon>Actinomycetes</taxon>
        <taxon>Micromonosporales</taxon>
        <taxon>Micromonosporaceae</taxon>
        <taxon>Actinoplanes</taxon>
    </lineage>
</organism>
<dbReference type="InterPro" id="IPR050679">
    <property type="entry name" value="Bact_HTH_transcr_reg"/>
</dbReference>
<evidence type="ECO:0000313" key="6">
    <source>
        <dbReference type="Proteomes" id="UP000590749"/>
    </source>
</evidence>
<keyword evidence="3" id="KW-0804">Transcription</keyword>
<evidence type="ECO:0000313" key="5">
    <source>
        <dbReference type="EMBL" id="MBB3099117.1"/>
    </source>
</evidence>
<dbReference type="SMART" id="SM00345">
    <property type="entry name" value="HTH_GNTR"/>
    <property type="match status" value="1"/>
</dbReference>
<feature type="domain" description="HTH gntR-type" evidence="4">
    <location>
        <begin position="8"/>
        <end position="76"/>
    </location>
</feature>
<dbReference type="AlphaFoldDB" id="A0A7W5FI40"/>
<proteinExistence type="predicted"/>
<evidence type="ECO:0000256" key="3">
    <source>
        <dbReference type="ARBA" id="ARBA00023163"/>
    </source>
</evidence>
<evidence type="ECO:0000259" key="4">
    <source>
        <dbReference type="PROSITE" id="PS50949"/>
    </source>
</evidence>
<sequence>MISPQPGATIYEQLAARLRADILAARLKPGQRLPSELTLQQEYGISRESARRAVALLRQEGLVAVQRGHGVVVREQPERQDLIPAAGATVTTRMPTAEERATHDIPDGVPVFWVIDPDGGSAIYPGDRWQLRWSAGK</sequence>
<dbReference type="InterPro" id="IPR036390">
    <property type="entry name" value="WH_DNA-bd_sf"/>
</dbReference>
<protein>
    <submittedName>
        <fullName evidence="5">GntR family transcriptional regulator</fullName>
    </submittedName>
</protein>
<reference evidence="5 6" key="1">
    <citation type="submission" date="2020-08" db="EMBL/GenBank/DDBJ databases">
        <title>Genomic Encyclopedia of Type Strains, Phase III (KMG-III): the genomes of soil and plant-associated and newly described type strains.</title>
        <authorList>
            <person name="Whitman W."/>
        </authorList>
    </citation>
    <scope>NUCLEOTIDE SEQUENCE [LARGE SCALE GENOMIC DNA]</scope>
    <source>
        <strain evidence="5 6">CECT 3287</strain>
    </source>
</reference>
<name>A0A7W5FI40_9ACTN</name>